<keyword evidence="3" id="KW-1185">Reference proteome</keyword>
<protein>
    <submittedName>
        <fullName evidence="2">Group 1 glycosyl transferase</fullName>
    </submittedName>
</protein>
<dbReference type="EMBL" id="CAACVJ010000468">
    <property type="protein sequence ID" value="VEP16995.1"/>
    <property type="molecule type" value="Genomic_DNA"/>
</dbReference>
<evidence type="ECO:0000259" key="1">
    <source>
        <dbReference type="Pfam" id="PF00534"/>
    </source>
</evidence>
<evidence type="ECO:0000313" key="2">
    <source>
        <dbReference type="EMBL" id="VEP16995.1"/>
    </source>
</evidence>
<dbReference type="CDD" id="cd03801">
    <property type="entry name" value="GT4_PimA-like"/>
    <property type="match status" value="1"/>
</dbReference>
<name>A0A563W029_9CYAN</name>
<gene>
    <name evidence="2" type="ORF">H1P_520036</name>
</gene>
<dbReference type="Gene3D" id="3.40.50.2000">
    <property type="entry name" value="Glycogen Phosphorylase B"/>
    <property type="match status" value="2"/>
</dbReference>
<sequence length="239" mass="27384">MITYNRWRGTWLNDVTAFITPSQFAANKFIEVGIPEDRLFVKPNITPDPLTNQKITSTPEQPTFLFFGRLSAEKGLINLFIAWEKLAQPTWKLNIIGDGEQREELEKFVQDRNLHNIHFQGYQTKDKIIDAIKQSTIVVVPSQWHETFGRVVIEAFACGRGVIASNLGALAELVTEGETGFLVEAHNLNAWVDTLRLCGNNPSLMAKIDYKCRQIYLERYTPEVNYEQTIDIYKKVMES</sequence>
<organism evidence="2 3">
    <name type="scientific">Hyella patelloides LEGE 07179</name>
    <dbReference type="NCBI Taxonomy" id="945734"/>
    <lineage>
        <taxon>Bacteria</taxon>
        <taxon>Bacillati</taxon>
        <taxon>Cyanobacteriota</taxon>
        <taxon>Cyanophyceae</taxon>
        <taxon>Pleurocapsales</taxon>
        <taxon>Hyellaceae</taxon>
        <taxon>Hyella</taxon>
    </lineage>
</organism>
<dbReference type="InterPro" id="IPR050194">
    <property type="entry name" value="Glycosyltransferase_grp1"/>
</dbReference>
<dbReference type="PANTHER" id="PTHR45947">
    <property type="entry name" value="SULFOQUINOVOSYL TRANSFERASE SQD2"/>
    <property type="match status" value="1"/>
</dbReference>
<reference evidence="2 3" key="1">
    <citation type="submission" date="2019-01" db="EMBL/GenBank/DDBJ databases">
        <authorList>
            <person name="Brito A."/>
        </authorList>
    </citation>
    <scope>NUCLEOTIDE SEQUENCE [LARGE SCALE GENOMIC DNA]</scope>
    <source>
        <strain evidence="2">1</strain>
    </source>
</reference>
<dbReference type="Proteomes" id="UP000320055">
    <property type="component" value="Unassembled WGS sequence"/>
</dbReference>
<evidence type="ECO:0000313" key="3">
    <source>
        <dbReference type="Proteomes" id="UP000320055"/>
    </source>
</evidence>
<proteinExistence type="predicted"/>
<keyword evidence="2" id="KW-0808">Transferase</keyword>
<dbReference type="AlphaFoldDB" id="A0A563W029"/>
<dbReference type="Pfam" id="PF00534">
    <property type="entry name" value="Glycos_transf_1"/>
    <property type="match status" value="1"/>
</dbReference>
<dbReference type="SUPFAM" id="SSF53756">
    <property type="entry name" value="UDP-Glycosyltransferase/glycogen phosphorylase"/>
    <property type="match status" value="1"/>
</dbReference>
<dbReference type="GO" id="GO:0016757">
    <property type="term" value="F:glycosyltransferase activity"/>
    <property type="evidence" value="ECO:0007669"/>
    <property type="project" value="InterPro"/>
</dbReference>
<feature type="domain" description="Glycosyl transferase family 1" evidence="1">
    <location>
        <begin position="53"/>
        <end position="212"/>
    </location>
</feature>
<accession>A0A563W029</accession>
<dbReference type="InterPro" id="IPR001296">
    <property type="entry name" value="Glyco_trans_1"/>
</dbReference>
<dbReference type="PANTHER" id="PTHR45947:SF13">
    <property type="entry name" value="TRANSFERASE"/>
    <property type="match status" value="1"/>
</dbReference>